<protein>
    <recommendedName>
        <fullName evidence="6">Anoctamin</fullName>
    </recommendedName>
</protein>
<reference evidence="9 10" key="1">
    <citation type="submission" date="2024-11" db="EMBL/GenBank/DDBJ databases">
        <title>Adaptive evolution of stress response genes in parasites aligns with host niche diversity.</title>
        <authorList>
            <person name="Hahn C."/>
            <person name="Resl P."/>
        </authorList>
    </citation>
    <scope>NUCLEOTIDE SEQUENCE [LARGE SCALE GENOMIC DNA]</scope>
    <source>
        <strain evidence="9">EGGRZ-B1_66</strain>
        <tissue evidence="9">Body</tissue>
    </source>
</reference>
<feature type="transmembrane region" description="Helical" evidence="6">
    <location>
        <begin position="12"/>
        <end position="29"/>
    </location>
</feature>
<dbReference type="Pfam" id="PF04547">
    <property type="entry name" value="Anoctamin"/>
    <property type="match status" value="2"/>
</dbReference>
<dbReference type="Proteomes" id="UP001626550">
    <property type="component" value="Unassembled WGS sequence"/>
</dbReference>
<feature type="domain" description="Anoctamin transmembrane" evidence="8">
    <location>
        <begin position="6"/>
        <end position="257"/>
    </location>
</feature>
<keyword evidence="3 6" id="KW-0812">Transmembrane</keyword>
<keyword evidence="5 6" id="KW-0472">Membrane</keyword>
<dbReference type="GO" id="GO:0016020">
    <property type="term" value="C:membrane"/>
    <property type="evidence" value="ECO:0007669"/>
    <property type="project" value="UniProtKB-SubCell"/>
</dbReference>
<comment type="subcellular location">
    <subcellularLocation>
        <location evidence="1 6">Membrane</location>
        <topology evidence="1 6">Multi-pass membrane protein</topology>
    </subcellularLocation>
</comment>
<evidence type="ECO:0000256" key="5">
    <source>
        <dbReference type="ARBA" id="ARBA00023136"/>
    </source>
</evidence>
<feature type="transmembrane region" description="Helical" evidence="6">
    <location>
        <begin position="401"/>
        <end position="428"/>
    </location>
</feature>
<dbReference type="PANTHER" id="PTHR12308:SF83">
    <property type="entry name" value="ANOCTAMIN"/>
    <property type="match status" value="1"/>
</dbReference>
<accession>A0ABD2Q8V5</accession>
<feature type="transmembrane region" description="Helical" evidence="6">
    <location>
        <begin position="256"/>
        <end position="281"/>
    </location>
</feature>
<evidence type="ECO:0000256" key="1">
    <source>
        <dbReference type="ARBA" id="ARBA00004141"/>
    </source>
</evidence>
<keyword evidence="10" id="KW-1185">Reference proteome</keyword>
<dbReference type="InterPro" id="IPR049452">
    <property type="entry name" value="Anoctamin_TM"/>
</dbReference>
<feature type="transmembrane region" description="Helical" evidence="6">
    <location>
        <begin position="92"/>
        <end position="120"/>
    </location>
</feature>
<sequence>MLSRVLDNEGTVFFAIVMAVWATIFMEMWKREQFRLAYRWNVHELVQVEEPPRPEFIALVGKKFKANRETLSSGNPEPHIPFWSNKVPIKMFTIFIITLSIMFSILILFCVISFKIYFAYRLRSNQNEVLRQLASLLATVIGAVLSLFSITFLTQVFNRVAVFLTDNEHHRTQTQYDDALTLKLYLLQFVNMYSSIFYVAFVQGPGAGLPGDPNNSVITQFGCDAGDCLFELFMQMTIIMVGKQLINFLIENIRPLLVMIQFGFITIFVAAFPLAPMFALINNILEIRGDAKKFLNVFRRPVATRTKDIGVWADILNVLASIAVRSNALVIAFTSQFIQRLVYTYNYREKGLYGFDNYINFTLSKMSCDRFEGLETPCQACYYPEFREPPESDNPYLYTKVYWNILAVKFIFVFTFENVVIVLTSLLAHIVPDIPGKLAVLIRRETILTNEIIVRAEMNKGKNAIKELLGNFTKRASKMTSIGRQDGQGDQKQDQEEEDDEEENFFFDFSTGMPRMVSLLAHLSAFI</sequence>
<comment type="caution">
    <text evidence="6">Lacks conserved residue(s) required for the propagation of feature annotation.</text>
</comment>
<evidence type="ECO:0000313" key="10">
    <source>
        <dbReference type="Proteomes" id="UP001626550"/>
    </source>
</evidence>
<evidence type="ECO:0000256" key="3">
    <source>
        <dbReference type="ARBA" id="ARBA00022692"/>
    </source>
</evidence>
<gene>
    <name evidence="9" type="primary">ANO3_1</name>
    <name evidence="9" type="ORF">Ciccas_005433</name>
</gene>
<organism evidence="9 10">
    <name type="scientific">Cichlidogyrus casuarinus</name>
    <dbReference type="NCBI Taxonomy" id="1844966"/>
    <lineage>
        <taxon>Eukaryota</taxon>
        <taxon>Metazoa</taxon>
        <taxon>Spiralia</taxon>
        <taxon>Lophotrochozoa</taxon>
        <taxon>Platyhelminthes</taxon>
        <taxon>Monogenea</taxon>
        <taxon>Monopisthocotylea</taxon>
        <taxon>Dactylogyridea</taxon>
        <taxon>Ancyrocephalidae</taxon>
        <taxon>Cichlidogyrus</taxon>
    </lineage>
</organism>
<feature type="transmembrane region" description="Helical" evidence="6">
    <location>
        <begin position="132"/>
        <end position="153"/>
    </location>
</feature>
<evidence type="ECO:0000256" key="2">
    <source>
        <dbReference type="ARBA" id="ARBA00009671"/>
    </source>
</evidence>
<evidence type="ECO:0000259" key="8">
    <source>
        <dbReference type="Pfam" id="PF04547"/>
    </source>
</evidence>
<evidence type="ECO:0000313" key="9">
    <source>
        <dbReference type="EMBL" id="KAL3315918.1"/>
    </source>
</evidence>
<feature type="domain" description="Anoctamin transmembrane" evidence="8">
    <location>
        <begin position="258"/>
        <end position="445"/>
    </location>
</feature>
<comment type="caution">
    <text evidence="9">The sequence shown here is derived from an EMBL/GenBank/DDBJ whole genome shotgun (WGS) entry which is preliminary data.</text>
</comment>
<evidence type="ECO:0000256" key="4">
    <source>
        <dbReference type="ARBA" id="ARBA00022989"/>
    </source>
</evidence>
<comment type="similarity">
    <text evidence="2 6">Belongs to the anoctamin family.</text>
</comment>
<dbReference type="PANTHER" id="PTHR12308">
    <property type="entry name" value="ANOCTAMIN"/>
    <property type="match status" value="1"/>
</dbReference>
<feature type="region of interest" description="Disordered" evidence="7">
    <location>
        <begin position="481"/>
        <end position="500"/>
    </location>
</feature>
<proteinExistence type="inferred from homology"/>
<dbReference type="InterPro" id="IPR007632">
    <property type="entry name" value="Anoctamin"/>
</dbReference>
<dbReference type="EMBL" id="JBJKFK010000638">
    <property type="protein sequence ID" value="KAL3315918.1"/>
    <property type="molecule type" value="Genomic_DNA"/>
</dbReference>
<evidence type="ECO:0000256" key="6">
    <source>
        <dbReference type="RuleBase" id="RU280814"/>
    </source>
</evidence>
<name>A0ABD2Q8V5_9PLAT</name>
<dbReference type="AlphaFoldDB" id="A0ABD2Q8V5"/>
<keyword evidence="4 6" id="KW-1133">Transmembrane helix</keyword>
<evidence type="ECO:0000256" key="7">
    <source>
        <dbReference type="SAM" id="MobiDB-lite"/>
    </source>
</evidence>